<evidence type="ECO:0000313" key="3">
    <source>
        <dbReference type="EMBL" id="AWW00787.1"/>
    </source>
</evidence>
<gene>
    <name evidence="3" type="ORF">DJ013_03500</name>
</gene>
<sequence>MIKKLFFNILLLVFFVNIGLQAQQTEDDFPVLKQINPLNIKGHMTFLSEDDLMGRRPGSEGFQIASNYVKSQFIALGLKPANEGSYYQKVPLVHGTVKEEESSASIIIDGKTTTIKLSEDIILSPYYDKAVSEVTAPLVFVGYGITAPEFDYDDYSGVDVKGKIVVYINSAPSTFPTSERAFYSGSSPKYDAAIKNGAIGVISFMHPSNTRRTWASSVSRSNNGGFKWKSPNGIIANSYPDLKVTAFFNNSELDKIFGKTKNKLEEALRLFDEGKSISFPMNVSANIKVATKTEVVQSHNLLGEITGTDPVLKDEYMVYAAHVDHLGIGRAIKGDSIYNGAHDNASGVAILLEIAKTFQALEEKPKRSILFAIVTGEESGLLGSDYLANNRPKGKEKMVANIAMDMPFFFHPILDIVPYGAVHSSLGNQTKQVADILGLKISPDPFPEQVIFIRSDHYSFIKQGIPALFIKSGFMTVPSDTVDRSITDVMWRRTHYHTPQDDMNQPFDFNAAATHVKVDFLIGYLVANEISLPKWNVGDFFGNKLGKKN</sequence>
<feature type="chain" id="PRO_5016455121" evidence="1">
    <location>
        <begin position="23"/>
        <end position="549"/>
    </location>
</feature>
<dbReference type="Gene3D" id="3.40.630.10">
    <property type="entry name" value="Zn peptidases"/>
    <property type="match status" value="1"/>
</dbReference>
<dbReference type="InterPro" id="IPR045175">
    <property type="entry name" value="M28_fam"/>
</dbReference>
<proteinExistence type="predicted"/>
<dbReference type="PANTHER" id="PTHR12147">
    <property type="entry name" value="METALLOPEPTIDASE M28 FAMILY MEMBER"/>
    <property type="match status" value="1"/>
</dbReference>
<evidence type="ECO:0000256" key="1">
    <source>
        <dbReference type="SAM" id="SignalP"/>
    </source>
</evidence>
<dbReference type="InterPro" id="IPR007484">
    <property type="entry name" value="Peptidase_M28"/>
</dbReference>
<accession>A0A2Z4GHN8</accession>
<dbReference type="Proteomes" id="UP000249873">
    <property type="component" value="Chromosome"/>
</dbReference>
<keyword evidence="1" id="KW-0732">Signal</keyword>
<dbReference type="EMBL" id="CP029480">
    <property type="protein sequence ID" value="AWW00787.1"/>
    <property type="molecule type" value="Genomic_DNA"/>
</dbReference>
<dbReference type="GO" id="GO:0006508">
    <property type="term" value="P:proteolysis"/>
    <property type="evidence" value="ECO:0007669"/>
    <property type="project" value="InterPro"/>
</dbReference>
<dbReference type="SUPFAM" id="SSF52025">
    <property type="entry name" value="PA domain"/>
    <property type="match status" value="1"/>
</dbReference>
<keyword evidence="4" id="KW-1185">Reference proteome</keyword>
<dbReference type="GO" id="GO:0008235">
    <property type="term" value="F:metalloexopeptidase activity"/>
    <property type="evidence" value="ECO:0007669"/>
    <property type="project" value="InterPro"/>
</dbReference>
<evidence type="ECO:0000313" key="4">
    <source>
        <dbReference type="Proteomes" id="UP000249873"/>
    </source>
</evidence>
<dbReference type="AlphaFoldDB" id="A0A2Z4GHN8"/>
<dbReference type="KEGG" id="als:DJ013_03500"/>
<dbReference type="SUPFAM" id="SSF53187">
    <property type="entry name" value="Zn-dependent exopeptidases"/>
    <property type="match status" value="1"/>
</dbReference>
<name>A0A2Z4GHN8_9BACT</name>
<evidence type="ECO:0000259" key="2">
    <source>
        <dbReference type="Pfam" id="PF04389"/>
    </source>
</evidence>
<dbReference type="PANTHER" id="PTHR12147:SF26">
    <property type="entry name" value="PEPTIDASE M28 DOMAIN-CONTAINING PROTEIN"/>
    <property type="match status" value="1"/>
</dbReference>
<dbReference type="InterPro" id="IPR046450">
    <property type="entry name" value="PA_dom_sf"/>
</dbReference>
<dbReference type="Pfam" id="PF04389">
    <property type="entry name" value="Peptidase_M28"/>
    <property type="match status" value="1"/>
</dbReference>
<organism evidence="3 4">
    <name type="scientific">Arcticibacterium luteifluviistationis</name>
    <dbReference type="NCBI Taxonomy" id="1784714"/>
    <lineage>
        <taxon>Bacteria</taxon>
        <taxon>Pseudomonadati</taxon>
        <taxon>Bacteroidota</taxon>
        <taxon>Cytophagia</taxon>
        <taxon>Cytophagales</taxon>
        <taxon>Leadbetterellaceae</taxon>
        <taxon>Arcticibacterium</taxon>
    </lineage>
</organism>
<reference evidence="3 4" key="1">
    <citation type="submission" date="2018-05" db="EMBL/GenBank/DDBJ databases">
        <title>Complete genome sequence of Arcticibacterium luteifluviistationis SM1504T, a cytophagaceae bacterium isolated from Arctic surface seawater.</title>
        <authorList>
            <person name="Li Y."/>
            <person name="Qin Q.-L."/>
        </authorList>
    </citation>
    <scope>NUCLEOTIDE SEQUENCE [LARGE SCALE GENOMIC DNA]</scope>
    <source>
        <strain evidence="3 4">SM1504</strain>
    </source>
</reference>
<dbReference type="CDD" id="cd04820">
    <property type="entry name" value="PA_M28_1_1"/>
    <property type="match status" value="1"/>
</dbReference>
<feature type="domain" description="Peptidase M28" evidence="2">
    <location>
        <begin position="300"/>
        <end position="509"/>
    </location>
</feature>
<dbReference type="OrthoDB" id="1521787at2"/>
<protein>
    <submittedName>
        <fullName evidence="3">Peptidase M28</fullName>
    </submittedName>
</protein>
<feature type="signal peptide" evidence="1">
    <location>
        <begin position="1"/>
        <end position="22"/>
    </location>
</feature>
<dbReference type="Gene3D" id="3.50.30.30">
    <property type="match status" value="1"/>
</dbReference>